<keyword evidence="4" id="KW-0645">Protease</keyword>
<keyword evidence="1" id="KW-0378">Hydrolase</keyword>
<dbReference type="SUPFAM" id="SSF50494">
    <property type="entry name" value="Trypsin-like serine proteases"/>
    <property type="match status" value="1"/>
</dbReference>
<evidence type="ECO:0000313" key="5">
    <source>
        <dbReference type="Proteomes" id="UP000677265"/>
    </source>
</evidence>
<keyword evidence="2" id="KW-0812">Transmembrane</keyword>
<keyword evidence="2" id="KW-0472">Membrane</keyword>
<dbReference type="EMBL" id="JAGYPE010000006">
    <property type="protein sequence ID" value="MBS4185839.1"/>
    <property type="molecule type" value="Genomic_DNA"/>
</dbReference>
<gene>
    <name evidence="4" type="ORF">KHB02_026120</name>
    <name evidence="3" type="ORF">KHB02_31095</name>
</gene>
<dbReference type="EMBL" id="JAGYPE020000076">
    <property type="protein sequence ID" value="MCH6269012.1"/>
    <property type="molecule type" value="Genomic_DNA"/>
</dbReference>
<name>A0A942T489_9BACI</name>
<dbReference type="Proteomes" id="UP000677265">
    <property type="component" value="Unassembled WGS sequence"/>
</dbReference>
<accession>A0A942T489</accession>
<feature type="transmembrane region" description="Helical" evidence="2">
    <location>
        <begin position="40"/>
        <end position="62"/>
    </location>
</feature>
<keyword evidence="1" id="KW-0720">Serine protease</keyword>
<reference evidence="3" key="1">
    <citation type="submission" date="2021-05" db="EMBL/GenBank/DDBJ databases">
        <title>Novel Bacillus species.</title>
        <authorList>
            <person name="Liu G."/>
        </authorList>
    </citation>
    <scope>NUCLEOTIDE SEQUENCE</scope>
    <source>
        <strain evidence="3 5">FJAT-50051</strain>
    </source>
</reference>
<dbReference type="PANTHER" id="PTHR22939">
    <property type="entry name" value="SERINE PROTEASE FAMILY S1C HTRA-RELATED"/>
    <property type="match status" value="1"/>
</dbReference>
<dbReference type="Gene3D" id="2.40.10.120">
    <property type="match status" value="1"/>
</dbReference>
<dbReference type="GO" id="GO:0004252">
    <property type="term" value="F:serine-type endopeptidase activity"/>
    <property type="evidence" value="ECO:0007669"/>
    <property type="project" value="InterPro"/>
</dbReference>
<proteinExistence type="predicted"/>
<keyword evidence="2" id="KW-1133">Transmembrane helix</keyword>
<comment type="caution">
    <text evidence="3">The sequence shown here is derived from an EMBL/GenBank/DDBJ whole genome shotgun (WGS) entry which is preliminary data.</text>
</comment>
<dbReference type="AlphaFoldDB" id="A0A942T489"/>
<evidence type="ECO:0000256" key="1">
    <source>
        <dbReference type="ARBA" id="ARBA00022825"/>
    </source>
</evidence>
<organism evidence="3">
    <name type="scientific">Neobacillus citreus</name>
    <dbReference type="NCBI Taxonomy" id="2833578"/>
    <lineage>
        <taxon>Bacteria</taxon>
        <taxon>Bacillati</taxon>
        <taxon>Bacillota</taxon>
        <taxon>Bacilli</taxon>
        <taxon>Bacillales</taxon>
        <taxon>Bacillaceae</taxon>
        <taxon>Neobacillus</taxon>
    </lineage>
</organism>
<evidence type="ECO:0000313" key="4">
    <source>
        <dbReference type="EMBL" id="MCH6269012.1"/>
    </source>
</evidence>
<evidence type="ECO:0000256" key="2">
    <source>
        <dbReference type="SAM" id="Phobius"/>
    </source>
</evidence>
<dbReference type="InterPro" id="IPR001940">
    <property type="entry name" value="Peptidase_S1C"/>
</dbReference>
<dbReference type="PRINTS" id="PR00834">
    <property type="entry name" value="PROTEASES2C"/>
</dbReference>
<dbReference type="PANTHER" id="PTHR22939:SF129">
    <property type="entry name" value="SERINE PROTEASE HTRA2, MITOCHONDRIAL"/>
    <property type="match status" value="1"/>
</dbReference>
<sequence length="269" mass="30191">MDKENQDFHEEQPDWEAFFTEEEAKEWEKDKAKRKKRRKIAAKIVSSLLVFAMLISGLGMWFDVFNLPAIRFVKVSNQLSKKPEVKKYKKAVVTLEWDGVKGTGFNIAPDGLIITNEHVVEKSNRVNAHFSNGDSFAGKVIAKRPEWDLAIVEIEKAKKLPVLSIAAEKDWETWAGEKIIFIGNPLAYTQIANEGTFISPVLVNGLDIPVMMIKAPIYKGNSGSPVINQEGQVIGVIFATLQNPEISTKEIIGAAIPSYYIQQIMEEIN</sequence>
<evidence type="ECO:0000313" key="3">
    <source>
        <dbReference type="EMBL" id="MBS4185839.1"/>
    </source>
</evidence>
<dbReference type="GO" id="GO:0006508">
    <property type="term" value="P:proteolysis"/>
    <property type="evidence" value="ECO:0007669"/>
    <property type="project" value="UniProtKB-KW"/>
</dbReference>
<protein>
    <submittedName>
        <fullName evidence="4">Serine protease</fullName>
    </submittedName>
    <submittedName>
        <fullName evidence="3">Trypsin-like peptidase domain-containing protein</fullName>
    </submittedName>
</protein>
<dbReference type="Pfam" id="PF13365">
    <property type="entry name" value="Trypsin_2"/>
    <property type="match status" value="1"/>
</dbReference>
<dbReference type="InterPro" id="IPR009003">
    <property type="entry name" value="Peptidase_S1_PA"/>
</dbReference>
<keyword evidence="5" id="KW-1185">Reference proteome</keyword>
<dbReference type="RefSeq" id="WP_213145652.1">
    <property type="nucleotide sequence ID" value="NZ_JAGYPE020000076.1"/>
</dbReference>